<protein>
    <submittedName>
        <fullName evidence="9">General secretion pathway protein I</fullName>
    </submittedName>
</protein>
<evidence type="ECO:0000256" key="6">
    <source>
        <dbReference type="ARBA" id="ARBA00022692"/>
    </source>
</evidence>
<evidence type="ECO:0000256" key="7">
    <source>
        <dbReference type="ARBA" id="ARBA00022989"/>
    </source>
</evidence>
<comment type="similarity">
    <text evidence="2">Belongs to the GSP I family.</text>
</comment>
<comment type="subcellular location">
    <subcellularLocation>
        <location evidence="1">Cell inner membrane</location>
        <topology evidence="1">Single-pass membrane protein</topology>
    </subcellularLocation>
</comment>
<dbReference type="PANTHER" id="PTHR38779">
    <property type="entry name" value="TYPE II SECRETION SYSTEM PROTEIN I-RELATED"/>
    <property type="match status" value="1"/>
</dbReference>
<evidence type="ECO:0000313" key="9">
    <source>
        <dbReference type="EMBL" id="PSL16117.1"/>
    </source>
</evidence>
<dbReference type="GO" id="GO:0005886">
    <property type="term" value="C:plasma membrane"/>
    <property type="evidence" value="ECO:0007669"/>
    <property type="project" value="UniProtKB-SubCell"/>
</dbReference>
<organism evidence="9 10">
    <name type="scientific">Marinobacterium halophilum</name>
    <dbReference type="NCBI Taxonomy" id="267374"/>
    <lineage>
        <taxon>Bacteria</taxon>
        <taxon>Pseudomonadati</taxon>
        <taxon>Pseudomonadota</taxon>
        <taxon>Gammaproteobacteria</taxon>
        <taxon>Oceanospirillales</taxon>
        <taxon>Oceanospirillaceae</taxon>
        <taxon>Marinobacterium</taxon>
    </lineage>
</organism>
<keyword evidence="7" id="KW-1133">Transmembrane helix</keyword>
<keyword evidence="5" id="KW-0997">Cell inner membrane</keyword>
<accession>A0A2P8F323</accession>
<evidence type="ECO:0000313" key="10">
    <source>
        <dbReference type="Proteomes" id="UP000242133"/>
    </source>
</evidence>
<evidence type="ECO:0000256" key="1">
    <source>
        <dbReference type="ARBA" id="ARBA00004377"/>
    </source>
</evidence>
<dbReference type="InterPro" id="IPR012902">
    <property type="entry name" value="N_methyl_site"/>
</dbReference>
<dbReference type="RefSeq" id="WP_170069232.1">
    <property type="nucleotide sequence ID" value="NZ_PYGI01000002.1"/>
</dbReference>
<evidence type="ECO:0000256" key="2">
    <source>
        <dbReference type="ARBA" id="ARBA00008358"/>
    </source>
</evidence>
<dbReference type="EMBL" id="PYGI01000002">
    <property type="protein sequence ID" value="PSL16117.1"/>
    <property type="molecule type" value="Genomic_DNA"/>
</dbReference>
<keyword evidence="10" id="KW-1185">Reference proteome</keyword>
<keyword evidence="4" id="KW-0488">Methylation</keyword>
<evidence type="ECO:0000256" key="8">
    <source>
        <dbReference type="ARBA" id="ARBA00023136"/>
    </source>
</evidence>
<dbReference type="InterPro" id="IPR010052">
    <property type="entry name" value="T2SS_protein-GspI"/>
</dbReference>
<evidence type="ECO:0000256" key="5">
    <source>
        <dbReference type="ARBA" id="ARBA00022519"/>
    </source>
</evidence>
<dbReference type="GO" id="GO:0015628">
    <property type="term" value="P:protein secretion by the type II secretion system"/>
    <property type="evidence" value="ECO:0007669"/>
    <property type="project" value="InterPro"/>
</dbReference>
<sequence>MTNTTRAMAGFTLLEVLVAFVLLSSVLGVVMQLNAQALDGTVRAGDRQRALMLAQSELDRILAHRELVPGQTQGVFDTDGMRWEANVSPFYFPQQDNAETQTRIVPYRIDLHVFLDESRSLQLTTLRLGVAP</sequence>
<dbReference type="PROSITE" id="PS00409">
    <property type="entry name" value="PROKAR_NTER_METHYL"/>
    <property type="match status" value="1"/>
</dbReference>
<dbReference type="Proteomes" id="UP000242133">
    <property type="component" value="Unassembled WGS sequence"/>
</dbReference>
<dbReference type="Pfam" id="PF07963">
    <property type="entry name" value="N_methyl"/>
    <property type="match status" value="1"/>
</dbReference>
<comment type="caution">
    <text evidence="9">The sequence shown here is derived from an EMBL/GenBank/DDBJ whole genome shotgun (WGS) entry which is preliminary data.</text>
</comment>
<keyword evidence="8" id="KW-0472">Membrane</keyword>
<evidence type="ECO:0000256" key="3">
    <source>
        <dbReference type="ARBA" id="ARBA00022475"/>
    </source>
</evidence>
<dbReference type="PANTHER" id="PTHR38779:SF2">
    <property type="entry name" value="TYPE II SECRETION SYSTEM PROTEIN I-RELATED"/>
    <property type="match status" value="1"/>
</dbReference>
<name>A0A2P8F323_9GAMM</name>
<reference evidence="9 10" key="1">
    <citation type="submission" date="2018-03" db="EMBL/GenBank/DDBJ databases">
        <title>Genomic Encyclopedia of Archaeal and Bacterial Type Strains, Phase II (KMG-II): from individual species to whole genera.</title>
        <authorList>
            <person name="Goeker M."/>
        </authorList>
    </citation>
    <scope>NUCLEOTIDE SEQUENCE [LARGE SCALE GENOMIC DNA]</scope>
    <source>
        <strain evidence="9 10">DSM 17586</strain>
    </source>
</reference>
<keyword evidence="6" id="KW-0812">Transmembrane</keyword>
<gene>
    <name evidence="9" type="ORF">CLV44_10240</name>
</gene>
<proteinExistence type="inferred from homology"/>
<evidence type="ECO:0000256" key="4">
    <source>
        <dbReference type="ARBA" id="ARBA00022481"/>
    </source>
</evidence>
<keyword evidence="3" id="KW-1003">Cell membrane</keyword>
<dbReference type="AlphaFoldDB" id="A0A2P8F323"/>
<dbReference type="GO" id="GO:0015627">
    <property type="term" value="C:type II protein secretion system complex"/>
    <property type="evidence" value="ECO:0007669"/>
    <property type="project" value="InterPro"/>
</dbReference>